<dbReference type="AlphaFoldDB" id="L8X9N3"/>
<keyword evidence="3" id="KW-1185">Reference proteome</keyword>
<dbReference type="EMBL" id="AFRT01000087">
    <property type="protein sequence ID" value="ELU45394.1"/>
    <property type="molecule type" value="Genomic_DNA"/>
</dbReference>
<organism evidence="2 3">
    <name type="scientific">Thanatephorus cucumeris (strain AG1-IA)</name>
    <name type="common">Rice sheath blight fungus</name>
    <name type="synonym">Rhizoctonia solani</name>
    <dbReference type="NCBI Taxonomy" id="983506"/>
    <lineage>
        <taxon>Eukaryota</taxon>
        <taxon>Fungi</taxon>
        <taxon>Dikarya</taxon>
        <taxon>Basidiomycota</taxon>
        <taxon>Agaricomycotina</taxon>
        <taxon>Agaricomycetes</taxon>
        <taxon>Cantharellales</taxon>
        <taxon>Ceratobasidiaceae</taxon>
        <taxon>Rhizoctonia</taxon>
        <taxon>Rhizoctonia solani AG-1</taxon>
    </lineage>
</organism>
<dbReference type="Proteomes" id="UP000011668">
    <property type="component" value="Unassembled WGS sequence"/>
</dbReference>
<reference evidence="2 3" key="1">
    <citation type="journal article" date="2013" name="Nat. Commun.">
        <title>The evolution and pathogenic mechanisms of the rice sheath blight pathogen.</title>
        <authorList>
            <person name="Zheng A."/>
            <person name="Lin R."/>
            <person name="Xu L."/>
            <person name="Qin P."/>
            <person name="Tang C."/>
            <person name="Ai P."/>
            <person name="Zhang D."/>
            <person name="Liu Y."/>
            <person name="Sun Z."/>
            <person name="Feng H."/>
            <person name="Wang Y."/>
            <person name="Chen Y."/>
            <person name="Liang X."/>
            <person name="Fu R."/>
            <person name="Li Q."/>
            <person name="Zhang J."/>
            <person name="Yu X."/>
            <person name="Xie Z."/>
            <person name="Ding L."/>
            <person name="Guan P."/>
            <person name="Tang J."/>
            <person name="Liang Y."/>
            <person name="Wang S."/>
            <person name="Deng Q."/>
            <person name="Li S."/>
            <person name="Zhu J."/>
            <person name="Wang L."/>
            <person name="Liu H."/>
            <person name="Li P."/>
        </authorList>
    </citation>
    <scope>NUCLEOTIDE SEQUENCE [LARGE SCALE GENOMIC DNA]</scope>
    <source>
        <strain evidence="3">AG-1 IA</strain>
    </source>
</reference>
<accession>L8X9N3</accession>
<protein>
    <submittedName>
        <fullName evidence="2">Uncharacterized protein</fullName>
    </submittedName>
</protein>
<proteinExistence type="predicted"/>
<dbReference type="HOGENOM" id="CLU_3260831_0_0_1"/>
<evidence type="ECO:0000313" key="2">
    <source>
        <dbReference type="EMBL" id="ELU45394.1"/>
    </source>
</evidence>
<evidence type="ECO:0000313" key="3">
    <source>
        <dbReference type="Proteomes" id="UP000011668"/>
    </source>
</evidence>
<gene>
    <name evidence="2" type="ORF">AG1IA_00575</name>
</gene>
<evidence type="ECO:0000256" key="1">
    <source>
        <dbReference type="SAM" id="MobiDB-lite"/>
    </source>
</evidence>
<sequence length="42" mass="4576">MSSGRLLPYRAQRSRLGVAGWNNPGDEPTFQPQTPKSAEAFG</sequence>
<name>L8X9N3_THACA</name>
<comment type="caution">
    <text evidence="2">The sequence shown here is derived from an EMBL/GenBank/DDBJ whole genome shotgun (WGS) entry which is preliminary data.</text>
</comment>
<feature type="region of interest" description="Disordered" evidence="1">
    <location>
        <begin position="17"/>
        <end position="42"/>
    </location>
</feature>